<evidence type="ECO:0000313" key="3">
    <source>
        <dbReference type="Proteomes" id="UP000308444"/>
    </source>
</evidence>
<protein>
    <submittedName>
        <fullName evidence="2">FAD-dependent oxidoreductase</fullName>
    </submittedName>
</protein>
<sequence length="74" mass="7895">GRLLRNALISAAKKHGATFIKGDAILVREGNHITGVTVNDETILAEKVIVTAGAWANEILKPLGINFLVTFQKG</sequence>
<accession>A0A9X8ZXR4</accession>
<dbReference type="EMBL" id="SZOH01005599">
    <property type="protein sequence ID" value="TKI78827.1"/>
    <property type="molecule type" value="Genomic_DNA"/>
</dbReference>
<reference evidence="2 3" key="1">
    <citation type="journal article" date="2019" name="Environ. Microbiol.">
        <title>An active ?-lactamase is a part of an orchestrated cell wall stress resistance network of Bacillus subtilis and related rhizosphere species.</title>
        <authorList>
            <person name="Bucher T."/>
            <person name="Keren-Paz A."/>
            <person name="Hausser J."/>
            <person name="Olender T."/>
            <person name="Cytryn E."/>
            <person name="Kolodkin-Gal I."/>
        </authorList>
    </citation>
    <scope>NUCLEOTIDE SEQUENCE [LARGE SCALE GENOMIC DNA]</scope>
    <source>
        <strain evidence="2 3">I32</strain>
    </source>
</reference>
<dbReference type="InterPro" id="IPR036188">
    <property type="entry name" value="FAD/NAD-bd_sf"/>
</dbReference>
<dbReference type="Pfam" id="PF01266">
    <property type="entry name" value="DAO"/>
    <property type="match status" value="1"/>
</dbReference>
<comment type="caution">
    <text evidence="2">The sequence shown here is derived from an EMBL/GenBank/DDBJ whole genome shotgun (WGS) entry which is preliminary data.</text>
</comment>
<dbReference type="SUPFAM" id="SSF51905">
    <property type="entry name" value="FAD/NAD(P)-binding domain"/>
    <property type="match status" value="1"/>
</dbReference>
<evidence type="ECO:0000313" key="2">
    <source>
        <dbReference type="EMBL" id="TKI78827.1"/>
    </source>
</evidence>
<feature type="non-terminal residue" evidence="2">
    <location>
        <position position="74"/>
    </location>
</feature>
<feature type="non-terminal residue" evidence="2">
    <location>
        <position position="1"/>
    </location>
</feature>
<feature type="domain" description="FAD dependent oxidoreductase" evidence="1">
    <location>
        <begin position="4"/>
        <end position="64"/>
    </location>
</feature>
<dbReference type="InterPro" id="IPR006076">
    <property type="entry name" value="FAD-dep_OxRdtase"/>
</dbReference>
<dbReference type="Proteomes" id="UP000308444">
    <property type="component" value="Unassembled WGS sequence"/>
</dbReference>
<gene>
    <name evidence="2" type="ORF">FC695_45460</name>
</gene>
<dbReference type="Gene3D" id="3.50.50.60">
    <property type="entry name" value="FAD/NAD(P)-binding domain"/>
    <property type="match status" value="1"/>
</dbReference>
<name>A0A9X8ZXR4_BACCE</name>
<dbReference type="AlphaFoldDB" id="A0A9X8ZXR4"/>
<evidence type="ECO:0000259" key="1">
    <source>
        <dbReference type="Pfam" id="PF01266"/>
    </source>
</evidence>
<proteinExistence type="predicted"/>
<organism evidence="2 3">
    <name type="scientific">Bacillus cereus</name>
    <dbReference type="NCBI Taxonomy" id="1396"/>
    <lineage>
        <taxon>Bacteria</taxon>
        <taxon>Bacillati</taxon>
        <taxon>Bacillota</taxon>
        <taxon>Bacilli</taxon>
        <taxon>Bacillales</taxon>
        <taxon>Bacillaceae</taxon>
        <taxon>Bacillus</taxon>
        <taxon>Bacillus cereus group</taxon>
    </lineage>
</organism>